<dbReference type="CDD" id="cd16017">
    <property type="entry name" value="LptA"/>
    <property type="match status" value="1"/>
</dbReference>
<feature type="transmembrane region" description="Helical" evidence="7">
    <location>
        <begin position="44"/>
        <end position="64"/>
    </location>
</feature>
<dbReference type="PANTHER" id="PTHR30443">
    <property type="entry name" value="INNER MEMBRANE PROTEIN"/>
    <property type="match status" value="1"/>
</dbReference>
<feature type="transmembrane region" description="Helical" evidence="7">
    <location>
        <begin position="18"/>
        <end position="38"/>
    </location>
</feature>
<dbReference type="EMBL" id="CAJHOF010000003">
    <property type="protein sequence ID" value="CAD7287556.1"/>
    <property type="molecule type" value="Genomic_DNA"/>
</dbReference>
<evidence type="ECO:0000256" key="7">
    <source>
        <dbReference type="SAM" id="Phobius"/>
    </source>
</evidence>
<feature type="transmembrane region" description="Helical" evidence="7">
    <location>
        <begin position="71"/>
        <end position="93"/>
    </location>
</feature>
<dbReference type="InterPro" id="IPR040423">
    <property type="entry name" value="PEA_transferase"/>
</dbReference>
<evidence type="ECO:0000256" key="4">
    <source>
        <dbReference type="ARBA" id="ARBA00022692"/>
    </source>
</evidence>
<keyword evidence="4 7" id="KW-0812">Transmembrane</keyword>
<evidence type="ECO:0000256" key="3">
    <source>
        <dbReference type="ARBA" id="ARBA00022679"/>
    </source>
</evidence>
<sequence length="527" mass="60392">MLDNCCGGGGIWGHGYRYFVSLFSIFVLLFIPFSIFFYDANLYYHINVAQAFCLCVSLILLILISLLKSKIFLALVALLVGCIALIYGGYFAINGEPLASDALIAVLQTNRSEAYEYLAAHQNFSLYLVSFVIVSLLFIFIKTSLGLKFNKSKKIFIFSISIVLMLCVFNMHKFITVNNIYSIYGIDDTIKHFELMRKFKENYKNRMALVDGIKSDEDGVFVLVIGESQNRNYMSVYGYNEPTTPFLNELKNDKNAIFFTNAHSNHTHTAPVLNYALTSKNQYNKLDFELSPSILDVANKLAFKTVWISNQPKFGLWGAAVSDIAVSAKDVIFTSTQEDEYVRPDEVILPKLKQVAIEDKMLIIIHLMGNHSSYIQRYPREFAKFGKGLLNEYKNSVFYSDFVLSEILKTVKKFKNFKALVYLSDHSEAVGNGDHDSARFRYEMTQIPFFVYFSPNYQSEKVVQNLRENKDKFWTNDLLFEVLSSMMGVKNIKIDLKNDITSESYDDNISRFMTLHSKIFFTDVISK</sequence>
<keyword evidence="6 7" id="KW-0472">Membrane</keyword>
<dbReference type="InterPro" id="IPR017850">
    <property type="entry name" value="Alkaline_phosphatase_core_sf"/>
</dbReference>
<comment type="caution">
    <text evidence="9">The sequence shown here is derived from an EMBL/GenBank/DDBJ whole genome shotgun (WGS) entry which is preliminary data.</text>
</comment>
<evidence type="ECO:0000256" key="2">
    <source>
        <dbReference type="ARBA" id="ARBA00022475"/>
    </source>
</evidence>
<evidence type="ECO:0000256" key="5">
    <source>
        <dbReference type="ARBA" id="ARBA00022989"/>
    </source>
</evidence>
<organism evidence="9 10">
    <name type="scientific">Campylobacter majalis</name>
    <dbReference type="NCBI Taxonomy" id="2790656"/>
    <lineage>
        <taxon>Bacteria</taxon>
        <taxon>Pseudomonadati</taxon>
        <taxon>Campylobacterota</taxon>
        <taxon>Epsilonproteobacteria</taxon>
        <taxon>Campylobacterales</taxon>
        <taxon>Campylobacteraceae</taxon>
        <taxon>Campylobacter</taxon>
    </lineage>
</organism>
<dbReference type="Proteomes" id="UP000789803">
    <property type="component" value="Unassembled WGS sequence"/>
</dbReference>
<dbReference type="GO" id="GO:0016740">
    <property type="term" value="F:transferase activity"/>
    <property type="evidence" value="ECO:0007669"/>
    <property type="project" value="UniProtKB-KW"/>
</dbReference>
<comment type="subcellular location">
    <subcellularLocation>
        <location evidence="1">Cell membrane</location>
        <topology evidence="1">Multi-pass membrane protein</topology>
    </subcellularLocation>
</comment>
<evidence type="ECO:0000259" key="8">
    <source>
        <dbReference type="Pfam" id="PF00884"/>
    </source>
</evidence>
<dbReference type="Gene3D" id="3.40.720.10">
    <property type="entry name" value="Alkaline Phosphatase, subunit A"/>
    <property type="match status" value="1"/>
</dbReference>
<accession>A0ABM8Q454</accession>
<evidence type="ECO:0000313" key="10">
    <source>
        <dbReference type="Proteomes" id="UP000789803"/>
    </source>
</evidence>
<dbReference type="InterPro" id="IPR000917">
    <property type="entry name" value="Sulfatase_N"/>
</dbReference>
<reference evidence="9 10" key="1">
    <citation type="submission" date="2020-11" db="EMBL/GenBank/DDBJ databases">
        <authorList>
            <person name="Peeters C."/>
        </authorList>
    </citation>
    <scope>NUCLEOTIDE SEQUENCE [LARGE SCALE GENOMIC DNA]</scope>
    <source>
        <strain evidence="9 10">LMG 7974</strain>
    </source>
</reference>
<evidence type="ECO:0000256" key="6">
    <source>
        <dbReference type="ARBA" id="ARBA00023136"/>
    </source>
</evidence>
<keyword evidence="2" id="KW-1003">Cell membrane</keyword>
<proteinExistence type="predicted"/>
<feature type="transmembrane region" description="Helical" evidence="7">
    <location>
        <begin position="155"/>
        <end position="172"/>
    </location>
</feature>
<feature type="domain" description="Sulfatase N-terminal" evidence="8">
    <location>
        <begin position="221"/>
        <end position="470"/>
    </location>
</feature>
<gene>
    <name evidence="9" type="primary">eptC_2</name>
    <name evidence="9" type="ORF">LMG7974_00435</name>
</gene>
<dbReference type="EC" id="2.7.-.-" evidence="9"/>
<dbReference type="SUPFAM" id="SSF53649">
    <property type="entry name" value="Alkaline phosphatase-like"/>
    <property type="match status" value="1"/>
</dbReference>
<protein>
    <submittedName>
        <fullName evidence="9">Phosphoethanolamine transferase EptC</fullName>
        <ecNumber evidence="9">2.7.-.-</ecNumber>
    </submittedName>
</protein>
<evidence type="ECO:0000313" key="9">
    <source>
        <dbReference type="EMBL" id="CAD7287556.1"/>
    </source>
</evidence>
<feature type="transmembrane region" description="Helical" evidence="7">
    <location>
        <begin position="124"/>
        <end position="143"/>
    </location>
</feature>
<name>A0ABM8Q454_9BACT</name>
<keyword evidence="10" id="KW-1185">Reference proteome</keyword>
<keyword evidence="5 7" id="KW-1133">Transmembrane helix</keyword>
<dbReference type="InterPro" id="IPR058130">
    <property type="entry name" value="PEA_transf_C"/>
</dbReference>
<evidence type="ECO:0000256" key="1">
    <source>
        <dbReference type="ARBA" id="ARBA00004651"/>
    </source>
</evidence>
<dbReference type="Pfam" id="PF00884">
    <property type="entry name" value="Sulfatase"/>
    <property type="match status" value="1"/>
</dbReference>
<dbReference type="PANTHER" id="PTHR30443:SF2">
    <property type="entry name" value="PHOSPHOETHANOLAMINE TRANSFERASE EPTC"/>
    <property type="match status" value="1"/>
</dbReference>
<keyword evidence="3 9" id="KW-0808">Transferase</keyword>